<name>A0ACC0AIL2_CATRO</name>
<organism evidence="1 2">
    <name type="scientific">Catharanthus roseus</name>
    <name type="common">Madagascar periwinkle</name>
    <name type="synonym">Vinca rosea</name>
    <dbReference type="NCBI Taxonomy" id="4058"/>
    <lineage>
        <taxon>Eukaryota</taxon>
        <taxon>Viridiplantae</taxon>
        <taxon>Streptophyta</taxon>
        <taxon>Embryophyta</taxon>
        <taxon>Tracheophyta</taxon>
        <taxon>Spermatophyta</taxon>
        <taxon>Magnoliopsida</taxon>
        <taxon>eudicotyledons</taxon>
        <taxon>Gunneridae</taxon>
        <taxon>Pentapetalae</taxon>
        <taxon>asterids</taxon>
        <taxon>lamiids</taxon>
        <taxon>Gentianales</taxon>
        <taxon>Apocynaceae</taxon>
        <taxon>Rauvolfioideae</taxon>
        <taxon>Vinceae</taxon>
        <taxon>Catharanthinae</taxon>
        <taxon>Catharanthus</taxon>
    </lineage>
</organism>
<protein>
    <submittedName>
        <fullName evidence="1">Uncharacterized protein</fullName>
    </submittedName>
</protein>
<sequence>MHMSLQENEKASTLLPTLTNQANENPSQFSGPNSGDVNLQLSLGGLYDKTSSPTLSRPTSSFADPVTSMLKRSYFEFNKFMPEKVAEIKVAETLVSPLDIPVWAAQSVSHSPAFQRAINTIKSEGGLIYATKVTTSRVDTTIVPHRIAESGLQVPIFYPKNGNSIATHINNRTNPMADMLQCPPQSHNLPTHTNYSSNKTNLSSDVENGTFNMQLQNMRFAAPFNSSLPTIDQLQNWTTYGGSLASLASSSSARIFNPCLTPFGTKWNNIPIILMPQSPGVPPFIPISSGINANRAPFMPHRHQPTWPFFESTSTPILLAQVANNPRAYYTSISQPNNLNKRIKLDNNAEPELELLKQLPTKVSTEGNGKQTEGLLYKYGSNQDSVIVCMCHGCFFSPKEFVRHAGGGDVQNAMQQIYIMPYPN</sequence>
<gene>
    <name evidence="1" type="ORF">M9H77_28807</name>
</gene>
<reference evidence="2" key="1">
    <citation type="journal article" date="2023" name="Nat. Plants">
        <title>Single-cell RNA sequencing provides a high-resolution roadmap for understanding the multicellular compartmentation of specialized metabolism.</title>
        <authorList>
            <person name="Sun S."/>
            <person name="Shen X."/>
            <person name="Li Y."/>
            <person name="Li Y."/>
            <person name="Wang S."/>
            <person name="Li R."/>
            <person name="Zhang H."/>
            <person name="Shen G."/>
            <person name="Guo B."/>
            <person name="Wei J."/>
            <person name="Xu J."/>
            <person name="St-Pierre B."/>
            <person name="Chen S."/>
            <person name="Sun C."/>
        </authorList>
    </citation>
    <scope>NUCLEOTIDE SEQUENCE [LARGE SCALE GENOMIC DNA]</scope>
</reference>
<evidence type="ECO:0000313" key="2">
    <source>
        <dbReference type="Proteomes" id="UP001060085"/>
    </source>
</evidence>
<dbReference type="Proteomes" id="UP001060085">
    <property type="component" value="Linkage Group LG06"/>
</dbReference>
<comment type="caution">
    <text evidence="1">The sequence shown here is derived from an EMBL/GenBank/DDBJ whole genome shotgun (WGS) entry which is preliminary data.</text>
</comment>
<keyword evidence="2" id="KW-1185">Reference proteome</keyword>
<evidence type="ECO:0000313" key="1">
    <source>
        <dbReference type="EMBL" id="KAI5660014.1"/>
    </source>
</evidence>
<dbReference type="EMBL" id="CM044706">
    <property type="protein sequence ID" value="KAI5660014.1"/>
    <property type="molecule type" value="Genomic_DNA"/>
</dbReference>
<proteinExistence type="predicted"/>
<accession>A0ACC0AIL2</accession>